<sequence>MIPANISIPLDSVAYVNGKVWTVDAHQPWAEAFIVTPSAKFAVIGSTEEINRHIQSSQLITVDLNGSFVMPGMHDSHVHTFHSGLHILSDVNMDFETNSSTLNRHMHEGFGACAFHHTYEDWIVGVLDLVEDYDRSLLDGDWPDNPVLVHGGGGHVKYLNTAALERLGFNVSGEEDGDRRLFGRRPDGSLTGAISGQRAMGDVSLGVPRPSLSHVKRALLRASKELHRNGVTSVQEAAAGRLFLEAVRDLDHEGQLKMDYSTHILFRNEWLTSEVREDPDEIIAMAEEYASTHVDTRFVKVMMDGAPFSIKNTMSSLDAQGNIDTSTLLEPAIADKLEKWDSAGMSCKIHCLGDSAARHTLNTIAEIRENNPAGPQHEIAHCVSVQPDDIVRFRDLNVTAEMSPAMHYQTKFEPPILGYNWTGMVAAQNLVTVGSDWAFGMDLSIISHVSHLVDQIGAEKIIEMLTINGAKSVGKDSVYGSISVGKTASFITLDRNLLEGDFENATVTKTWFEGEVVFDINGVHV</sequence>
<dbReference type="VEuPathDB" id="FungiDB:LEMA_P062500.1"/>
<dbReference type="HOGENOM" id="CLU_009942_6_2_1"/>
<reference evidence="3" key="1">
    <citation type="journal article" date="2011" name="Nat. Commun.">
        <title>Effector diversification within compartments of the Leptosphaeria maculans genome affected by Repeat-Induced Point mutations.</title>
        <authorList>
            <person name="Rouxel T."/>
            <person name="Grandaubert J."/>
            <person name="Hane J.K."/>
            <person name="Hoede C."/>
            <person name="van de Wouw A.P."/>
            <person name="Couloux A."/>
            <person name="Dominguez V."/>
            <person name="Anthouard V."/>
            <person name="Bally P."/>
            <person name="Bourras S."/>
            <person name="Cozijnsen A.J."/>
            <person name="Ciuffetti L.M."/>
            <person name="Degrave A."/>
            <person name="Dilmaghani A."/>
            <person name="Duret L."/>
            <person name="Fudal I."/>
            <person name="Goodwin S.B."/>
            <person name="Gout L."/>
            <person name="Glaser N."/>
            <person name="Linglin J."/>
            <person name="Kema G.H.J."/>
            <person name="Lapalu N."/>
            <person name="Lawrence C.B."/>
            <person name="May K."/>
            <person name="Meyer M."/>
            <person name="Ollivier B."/>
            <person name="Poulain J."/>
            <person name="Schoch C.L."/>
            <person name="Simon A."/>
            <person name="Spatafora J.W."/>
            <person name="Stachowiak A."/>
            <person name="Turgeon B.G."/>
            <person name="Tyler B.M."/>
            <person name="Vincent D."/>
            <person name="Weissenbach J."/>
            <person name="Amselem J."/>
            <person name="Quesneville H."/>
            <person name="Oliver R.P."/>
            <person name="Wincker P."/>
            <person name="Balesdent M.-H."/>
            <person name="Howlett B.J."/>
        </authorList>
    </citation>
    <scope>NUCLEOTIDE SEQUENCE [LARGE SCALE GENOMIC DNA]</scope>
    <source>
        <strain evidence="3">JN3 / isolate v23.1.3 / race Av1-4-5-6-7-8</strain>
    </source>
</reference>
<dbReference type="Gene3D" id="3.20.20.140">
    <property type="entry name" value="Metal-dependent hydrolases"/>
    <property type="match status" value="1"/>
</dbReference>
<dbReference type="Proteomes" id="UP000002668">
    <property type="component" value="Genome"/>
</dbReference>
<dbReference type="PANTHER" id="PTHR22642">
    <property type="entry name" value="IMIDAZOLONEPROPIONASE"/>
    <property type="match status" value="1"/>
</dbReference>
<dbReference type="eggNOG" id="ENOG502S2A5">
    <property type="taxonomic scope" value="Eukaryota"/>
</dbReference>
<dbReference type="EMBL" id="FP929064">
    <property type="protein sequence ID" value="CBX90124.1"/>
    <property type="molecule type" value="Genomic_DNA"/>
</dbReference>
<dbReference type="Gene3D" id="2.30.40.10">
    <property type="entry name" value="Urease, subunit C, domain 1"/>
    <property type="match status" value="1"/>
</dbReference>
<gene>
    <name evidence="2" type="ORF">LEMA_P062500.1</name>
</gene>
<dbReference type="GO" id="GO:0016810">
    <property type="term" value="F:hydrolase activity, acting on carbon-nitrogen (but not peptide) bonds"/>
    <property type="evidence" value="ECO:0007669"/>
    <property type="project" value="InterPro"/>
</dbReference>
<organism evidence="2 3">
    <name type="scientific">Leptosphaeria maculans (strain JN3 / isolate v23.1.3 / race Av1-4-5-6-7-8)</name>
    <name type="common">Blackleg fungus</name>
    <name type="synonym">Phoma lingam</name>
    <dbReference type="NCBI Taxonomy" id="985895"/>
    <lineage>
        <taxon>Eukaryota</taxon>
        <taxon>Fungi</taxon>
        <taxon>Dikarya</taxon>
        <taxon>Ascomycota</taxon>
        <taxon>Pezizomycotina</taxon>
        <taxon>Dothideomycetes</taxon>
        <taxon>Pleosporomycetidae</taxon>
        <taxon>Pleosporales</taxon>
        <taxon>Pleosporineae</taxon>
        <taxon>Leptosphaeriaceae</taxon>
        <taxon>Plenodomus</taxon>
        <taxon>Plenodomus lingam/Leptosphaeria maculans species complex</taxon>
    </lineage>
</organism>
<proteinExistence type="predicted"/>
<dbReference type="OrthoDB" id="194468at2759"/>
<dbReference type="Pfam" id="PF07969">
    <property type="entry name" value="Amidohydro_3"/>
    <property type="match status" value="1"/>
</dbReference>
<evidence type="ECO:0000313" key="3">
    <source>
        <dbReference type="Proteomes" id="UP000002668"/>
    </source>
</evidence>
<dbReference type="RefSeq" id="XP_003833489.1">
    <property type="nucleotide sequence ID" value="XM_003833441.1"/>
</dbReference>
<dbReference type="OMA" id="MDYSTHI"/>
<dbReference type="Gene3D" id="3.10.310.70">
    <property type="match status" value="1"/>
</dbReference>
<dbReference type="GeneID" id="13292151"/>
<dbReference type="SUPFAM" id="SSF51338">
    <property type="entry name" value="Composite domain of metallo-dependent hydrolases"/>
    <property type="match status" value="1"/>
</dbReference>
<protein>
    <submittedName>
        <fullName evidence="2">Similar to amidohydrolase 3</fullName>
    </submittedName>
</protein>
<dbReference type="SUPFAM" id="SSF51556">
    <property type="entry name" value="Metallo-dependent hydrolases"/>
    <property type="match status" value="1"/>
</dbReference>
<dbReference type="STRING" id="985895.E4ZFQ4"/>
<dbReference type="InterPro" id="IPR013108">
    <property type="entry name" value="Amidohydro_3"/>
</dbReference>
<dbReference type="PANTHER" id="PTHR22642:SF2">
    <property type="entry name" value="PROTEIN LONG AFTER FAR-RED 3"/>
    <property type="match status" value="1"/>
</dbReference>
<dbReference type="InParanoid" id="E4ZFQ4"/>
<dbReference type="AlphaFoldDB" id="E4ZFQ4"/>
<accession>E4ZFQ4</accession>
<keyword evidence="2" id="KW-0378">Hydrolase</keyword>
<feature type="domain" description="Amidohydrolase 3" evidence="1">
    <location>
        <begin position="61"/>
        <end position="518"/>
    </location>
</feature>
<keyword evidence="3" id="KW-1185">Reference proteome</keyword>
<dbReference type="InterPro" id="IPR011059">
    <property type="entry name" value="Metal-dep_hydrolase_composite"/>
</dbReference>
<dbReference type="InterPro" id="IPR032466">
    <property type="entry name" value="Metal_Hydrolase"/>
</dbReference>
<evidence type="ECO:0000259" key="1">
    <source>
        <dbReference type="Pfam" id="PF07969"/>
    </source>
</evidence>
<name>E4ZFQ4_LEPMJ</name>
<evidence type="ECO:0000313" key="2">
    <source>
        <dbReference type="EMBL" id="CBX90124.1"/>
    </source>
</evidence>